<proteinExistence type="inferred from homology"/>
<dbReference type="GO" id="GO:0005737">
    <property type="term" value="C:cytoplasm"/>
    <property type="evidence" value="ECO:0007669"/>
    <property type="project" value="UniProtKB-SubCell"/>
</dbReference>
<dbReference type="GO" id="GO:0009423">
    <property type="term" value="P:chorismate biosynthetic process"/>
    <property type="evidence" value="ECO:0007669"/>
    <property type="project" value="UniProtKB-UniRule"/>
</dbReference>
<dbReference type="FunFam" id="3.65.10.10:FF:000005">
    <property type="entry name" value="3-phosphoshikimate 1-carboxyvinyltransferase"/>
    <property type="match status" value="1"/>
</dbReference>
<sequence length="448" mass="47157">MSHSLPPRPRSAHKSGPLSGSIAVPGDKSISHRAMMFGAMALGRTRVSGLLEGEDVLATGRAMQALGARIEKRGDVWEIDGVGVGGFTAPQTDLDFGNAGTGVRLAMGLVGAYPFTTRFVGDASLTARPMKRVLDPLRAIGVEVVEHHDDRLPIALKGPTDPVPVHYRVPMASAQVKSCVLLAGLAIPGTTTVIEPVMTRDHTEKMLEGFGADIHIETDADGVRTITVQGLPELKAQDLVVPGDPSSAGFPLVAALIVPGSDVLIENVLMNPTRTGLIDTLIEMGGDITIENRRISGGEDIADLRVRHSRLRGVRVPPERAPSMIDEYPVLAVAAAFAQGVTEMPGIEELRVKECDRLSAVARGLEANGVACEEGADYLIVTGGARVPGGGTVATHLDHRIAMSFLVMGMASDNPVTVDDDRMIATSFPSFMADFTRLGAGFSAEAAA</sequence>
<dbReference type="InterPro" id="IPR006264">
    <property type="entry name" value="EPSP_synthase"/>
</dbReference>
<dbReference type="Pfam" id="PF00275">
    <property type="entry name" value="EPSP_synthase"/>
    <property type="match status" value="1"/>
</dbReference>
<dbReference type="PANTHER" id="PTHR21090:SF5">
    <property type="entry name" value="PENTAFUNCTIONAL AROM POLYPEPTIDE"/>
    <property type="match status" value="1"/>
</dbReference>
<feature type="binding site" evidence="9">
    <location>
        <position position="29"/>
    </location>
    <ligand>
        <name>3-phosphoshikimate</name>
        <dbReference type="ChEBI" id="CHEBI:145989"/>
    </ligand>
</feature>
<feature type="binding site" evidence="9">
    <location>
        <position position="173"/>
    </location>
    <ligand>
        <name>3-phosphoshikimate</name>
        <dbReference type="ChEBI" id="CHEBI:145989"/>
    </ligand>
</feature>
<evidence type="ECO:0000256" key="9">
    <source>
        <dbReference type="HAMAP-Rule" id="MF_00210"/>
    </source>
</evidence>
<gene>
    <name evidence="9 12" type="primary">aroA</name>
    <name evidence="12" type="ORF">DVH29_06365</name>
</gene>
<feature type="binding site" evidence="9">
    <location>
        <position position="100"/>
    </location>
    <ligand>
        <name>phosphoenolpyruvate</name>
        <dbReference type="ChEBI" id="CHEBI:58702"/>
    </ligand>
</feature>
<feature type="binding site" evidence="9">
    <location>
        <position position="28"/>
    </location>
    <ligand>
        <name>3-phosphoshikimate</name>
        <dbReference type="ChEBI" id="CHEBI:145989"/>
    </ligand>
</feature>
<dbReference type="CDD" id="cd01556">
    <property type="entry name" value="EPSP_synthase"/>
    <property type="match status" value="1"/>
</dbReference>
<feature type="region of interest" description="Disordered" evidence="10">
    <location>
        <begin position="1"/>
        <end position="25"/>
    </location>
</feature>
<dbReference type="AlphaFoldDB" id="A0A369W6D8"/>
<feature type="binding site" evidence="9">
    <location>
        <position position="400"/>
    </location>
    <ligand>
        <name>phosphoenolpyruvate</name>
        <dbReference type="ChEBI" id="CHEBI:58702"/>
    </ligand>
</feature>
<accession>A0A369W6D8</accession>
<evidence type="ECO:0000256" key="3">
    <source>
        <dbReference type="ARBA" id="ARBA00009948"/>
    </source>
</evidence>
<dbReference type="UniPathway" id="UPA00053">
    <property type="reaction ID" value="UER00089"/>
</dbReference>
<dbReference type="GO" id="GO:0003866">
    <property type="term" value="F:3-phosphoshikimate 1-carboxyvinyltransferase activity"/>
    <property type="evidence" value="ECO:0007669"/>
    <property type="project" value="UniProtKB-UniRule"/>
</dbReference>
<feature type="binding site" evidence="9">
    <location>
        <position position="33"/>
    </location>
    <ligand>
        <name>3-phosphoshikimate</name>
        <dbReference type="ChEBI" id="CHEBI:145989"/>
    </ligand>
</feature>
<evidence type="ECO:0000256" key="4">
    <source>
        <dbReference type="ARBA" id="ARBA00022490"/>
    </source>
</evidence>
<dbReference type="NCBIfam" id="TIGR01356">
    <property type="entry name" value="aroA"/>
    <property type="match status" value="1"/>
</dbReference>
<dbReference type="Proteomes" id="UP000253759">
    <property type="component" value="Unassembled WGS sequence"/>
</dbReference>
<dbReference type="EC" id="2.5.1.19" evidence="9"/>
<evidence type="ECO:0000256" key="8">
    <source>
        <dbReference type="ARBA" id="ARBA00044633"/>
    </source>
</evidence>
<comment type="caution">
    <text evidence="12">The sequence shown here is derived from an EMBL/GenBank/DDBJ whole genome shotgun (WGS) entry which is preliminary data.</text>
</comment>
<dbReference type="EMBL" id="QQNH01000006">
    <property type="protein sequence ID" value="RDE09425.1"/>
    <property type="molecule type" value="Genomic_DNA"/>
</dbReference>
<reference evidence="13" key="1">
    <citation type="submission" date="2018-07" db="EMBL/GenBank/DDBJ databases">
        <authorList>
            <person name="Liu B.-T."/>
            <person name="Du Z."/>
        </authorList>
    </citation>
    <scope>NUCLEOTIDE SEQUENCE [LARGE SCALE GENOMIC DNA]</scope>
    <source>
        <strain evidence="13">XYN52</strain>
    </source>
</reference>
<keyword evidence="4 9" id="KW-0963">Cytoplasm</keyword>
<feature type="binding site" evidence="9">
    <location>
        <position position="175"/>
    </location>
    <ligand>
        <name>phosphoenolpyruvate</name>
        <dbReference type="ChEBI" id="CHEBI:58702"/>
    </ligand>
</feature>
<organism evidence="12 13">
    <name type="scientific">Pelagibacterium lacus</name>
    <dbReference type="NCBI Taxonomy" id="2282655"/>
    <lineage>
        <taxon>Bacteria</taxon>
        <taxon>Pseudomonadati</taxon>
        <taxon>Pseudomonadota</taxon>
        <taxon>Alphaproteobacteria</taxon>
        <taxon>Hyphomicrobiales</taxon>
        <taxon>Devosiaceae</taxon>
        <taxon>Pelagibacterium</taxon>
    </lineage>
</organism>
<keyword evidence="7 9" id="KW-0057">Aromatic amino acid biosynthesis</keyword>
<evidence type="ECO:0000256" key="2">
    <source>
        <dbReference type="ARBA" id="ARBA00004811"/>
    </source>
</evidence>
<keyword evidence="5 9" id="KW-0028">Amino-acid biosynthesis</keyword>
<dbReference type="FunFam" id="3.65.10.10:FF:000006">
    <property type="entry name" value="3-phosphoshikimate 1-carboxyvinyltransferase"/>
    <property type="match status" value="1"/>
</dbReference>
<evidence type="ECO:0000313" key="12">
    <source>
        <dbReference type="EMBL" id="RDE09425.1"/>
    </source>
</evidence>
<dbReference type="PIRSF" id="PIRSF000505">
    <property type="entry name" value="EPSPS"/>
    <property type="match status" value="1"/>
</dbReference>
<comment type="subcellular location">
    <subcellularLocation>
        <location evidence="9">Cytoplasm</location>
    </subcellularLocation>
</comment>
<protein>
    <recommendedName>
        <fullName evidence="9">3-phosphoshikimate 1-carboxyvinyltransferase</fullName>
        <ecNumber evidence="9">2.5.1.19</ecNumber>
    </recommendedName>
    <alternativeName>
        <fullName evidence="9">5-enolpyruvylshikimate-3-phosphate synthase</fullName>
        <shortName evidence="9">EPSP synthase</shortName>
        <shortName evidence="9">EPSPS</shortName>
    </alternativeName>
</protein>
<feature type="binding site" evidence="9">
    <location>
        <position position="175"/>
    </location>
    <ligand>
        <name>3-phosphoshikimate</name>
        <dbReference type="ChEBI" id="CHEBI:145989"/>
    </ligand>
</feature>
<feature type="binding site" evidence="9">
    <location>
        <position position="28"/>
    </location>
    <ligand>
        <name>phosphoenolpyruvate</name>
        <dbReference type="ChEBI" id="CHEBI:58702"/>
    </ligand>
</feature>
<evidence type="ECO:0000256" key="6">
    <source>
        <dbReference type="ARBA" id="ARBA00022679"/>
    </source>
</evidence>
<evidence type="ECO:0000259" key="11">
    <source>
        <dbReference type="Pfam" id="PF00275"/>
    </source>
</evidence>
<evidence type="ECO:0000313" key="13">
    <source>
        <dbReference type="Proteomes" id="UP000253759"/>
    </source>
</evidence>
<evidence type="ECO:0000256" key="1">
    <source>
        <dbReference type="ARBA" id="ARBA00002174"/>
    </source>
</evidence>
<dbReference type="RefSeq" id="WP_114645333.1">
    <property type="nucleotide sequence ID" value="NZ_QQNH01000006.1"/>
</dbReference>
<dbReference type="InterPro" id="IPR036968">
    <property type="entry name" value="Enolpyruvate_Tfrase_sf"/>
</dbReference>
<dbReference type="InterPro" id="IPR013792">
    <property type="entry name" value="RNA3'P_cycl/enolpyr_Trfase_a/b"/>
</dbReference>
<comment type="function">
    <text evidence="1 9">Catalyzes the transfer of the enolpyruvyl moiety of phosphoenolpyruvate (PEP) to the 5-hydroxyl of shikimate-3-phosphate (S3P) to produce enolpyruvyl shikimate-3-phosphate and inorganic phosphate.</text>
</comment>
<comment type="catalytic activity">
    <reaction evidence="8">
        <text>3-phosphoshikimate + phosphoenolpyruvate = 5-O-(1-carboxyvinyl)-3-phosphoshikimate + phosphate</text>
        <dbReference type="Rhea" id="RHEA:21256"/>
        <dbReference type="ChEBI" id="CHEBI:43474"/>
        <dbReference type="ChEBI" id="CHEBI:57701"/>
        <dbReference type="ChEBI" id="CHEBI:58702"/>
        <dbReference type="ChEBI" id="CHEBI:145989"/>
        <dbReference type="EC" id="2.5.1.19"/>
    </reaction>
    <physiologicalReaction direction="left-to-right" evidence="8">
        <dbReference type="Rhea" id="RHEA:21257"/>
    </physiologicalReaction>
</comment>
<dbReference type="InterPro" id="IPR023193">
    <property type="entry name" value="EPSP_synthase_CS"/>
</dbReference>
<feature type="active site" description="Proton acceptor" evidence="9">
    <location>
        <position position="326"/>
    </location>
</feature>
<feature type="binding site" evidence="9">
    <location>
        <position position="326"/>
    </location>
    <ligand>
        <name>3-phosphoshikimate</name>
        <dbReference type="ChEBI" id="CHEBI:145989"/>
    </ligand>
</feature>
<evidence type="ECO:0000256" key="5">
    <source>
        <dbReference type="ARBA" id="ARBA00022605"/>
    </source>
</evidence>
<comment type="caution">
    <text evidence="9">Lacks conserved residue(s) required for the propagation of feature annotation.</text>
</comment>
<keyword evidence="13" id="KW-1185">Reference proteome</keyword>
<feature type="binding site" evidence="9">
    <location>
        <position position="353"/>
    </location>
    <ligand>
        <name>3-phosphoshikimate</name>
        <dbReference type="ChEBI" id="CHEBI:145989"/>
    </ligand>
</feature>
<dbReference type="PROSITE" id="PS00885">
    <property type="entry name" value="EPSP_SYNTHASE_2"/>
    <property type="match status" value="1"/>
</dbReference>
<comment type="pathway">
    <text evidence="2 9">Metabolic intermediate biosynthesis; chorismate biosynthesis; chorismate from D-erythrose 4-phosphate and phosphoenolpyruvate: step 6/7.</text>
</comment>
<keyword evidence="6 9" id="KW-0808">Transferase</keyword>
<evidence type="ECO:0000256" key="7">
    <source>
        <dbReference type="ARBA" id="ARBA00023141"/>
    </source>
</evidence>
<comment type="subunit">
    <text evidence="9">Monomer.</text>
</comment>
<feature type="domain" description="Enolpyruvate transferase" evidence="11">
    <location>
        <begin position="14"/>
        <end position="433"/>
    </location>
</feature>
<dbReference type="SUPFAM" id="SSF55205">
    <property type="entry name" value="EPT/RTPC-like"/>
    <property type="match status" value="1"/>
</dbReference>
<comment type="similarity">
    <text evidence="3 9">Belongs to the EPSP synthase family.</text>
</comment>
<feature type="binding site" evidence="9">
    <location>
        <position position="357"/>
    </location>
    <ligand>
        <name>phosphoenolpyruvate</name>
        <dbReference type="ChEBI" id="CHEBI:58702"/>
    </ligand>
</feature>
<dbReference type="PANTHER" id="PTHR21090">
    <property type="entry name" value="AROM/DEHYDROQUINATE SYNTHASE"/>
    <property type="match status" value="1"/>
</dbReference>
<name>A0A369W6D8_9HYPH</name>
<dbReference type="HAMAP" id="MF_00210">
    <property type="entry name" value="EPSP_synth"/>
    <property type="match status" value="1"/>
</dbReference>
<evidence type="ECO:0000256" key="10">
    <source>
        <dbReference type="SAM" id="MobiDB-lite"/>
    </source>
</evidence>
<dbReference type="GO" id="GO:0008652">
    <property type="term" value="P:amino acid biosynthetic process"/>
    <property type="evidence" value="ECO:0007669"/>
    <property type="project" value="UniProtKB-KW"/>
</dbReference>
<feature type="binding site" evidence="9">
    <location>
        <position position="128"/>
    </location>
    <ligand>
        <name>phosphoenolpyruvate</name>
        <dbReference type="ChEBI" id="CHEBI:58702"/>
    </ligand>
</feature>
<dbReference type="PROSITE" id="PS00104">
    <property type="entry name" value="EPSP_SYNTHASE_1"/>
    <property type="match status" value="1"/>
</dbReference>
<dbReference type="GO" id="GO:0009073">
    <property type="term" value="P:aromatic amino acid family biosynthetic process"/>
    <property type="evidence" value="ECO:0007669"/>
    <property type="project" value="UniProtKB-KW"/>
</dbReference>
<dbReference type="InterPro" id="IPR001986">
    <property type="entry name" value="Enolpyruvate_Tfrase_dom"/>
</dbReference>
<dbReference type="Gene3D" id="3.65.10.10">
    <property type="entry name" value="Enolpyruvate transferase domain"/>
    <property type="match status" value="2"/>
</dbReference>
<dbReference type="OrthoDB" id="9809920at2"/>